<dbReference type="Proteomes" id="UP000683310">
    <property type="component" value="Chromosome"/>
</dbReference>
<gene>
    <name evidence="2" type="ORF">KHQ06_15940</name>
</gene>
<proteinExistence type="predicted"/>
<protein>
    <submittedName>
        <fullName evidence="2">Uncharacterized protein</fullName>
    </submittedName>
</protein>
<dbReference type="EMBL" id="CP074371">
    <property type="protein sequence ID" value="QVI24130.1"/>
    <property type="molecule type" value="Genomic_DNA"/>
</dbReference>
<evidence type="ECO:0000313" key="2">
    <source>
        <dbReference type="EMBL" id="QVI24130.1"/>
    </source>
</evidence>
<evidence type="ECO:0000313" key="3">
    <source>
        <dbReference type="Proteomes" id="UP000683310"/>
    </source>
</evidence>
<keyword evidence="3" id="KW-1185">Reference proteome</keyword>
<organism evidence="2 3">
    <name type="scientific">Nocardia tengchongensis</name>
    <dbReference type="NCBI Taxonomy" id="2055889"/>
    <lineage>
        <taxon>Bacteria</taxon>
        <taxon>Bacillati</taxon>
        <taxon>Actinomycetota</taxon>
        <taxon>Actinomycetes</taxon>
        <taxon>Mycobacteriales</taxon>
        <taxon>Nocardiaceae</taxon>
        <taxon>Nocardia</taxon>
    </lineage>
</organism>
<name>A0ABX8D138_9NOCA</name>
<keyword evidence="1" id="KW-0472">Membrane</keyword>
<accession>A0ABX8D138</accession>
<evidence type="ECO:0000256" key="1">
    <source>
        <dbReference type="SAM" id="Phobius"/>
    </source>
</evidence>
<reference evidence="2 3" key="1">
    <citation type="submission" date="2021-04" db="EMBL/GenBank/DDBJ databases">
        <title>Nocardia tengchongensis.</title>
        <authorList>
            <person name="Zhuang k."/>
            <person name="Ran Y."/>
            <person name="Li W."/>
        </authorList>
    </citation>
    <scope>NUCLEOTIDE SEQUENCE [LARGE SCALE GENOMIC DNA]</scope>
    <source>
        <strain evidence="2 3">CFH S0057</strain>
    </source>
</reference>
<sequence>MSTNKGIDWDGELQALMESSGIKHAELTRPTWATRARRKALGARPFLAAIAITGPLMWVITVSGAPAAAVVPLVSWLVGWIGYGAWISLGRPDATIAAHAIAAHGGSAFAAASRFCFTQSRPARARWRAWRAAARRRTAAPGEATA</sequence>
<keyword evidence="1" id="KW-1133">Transmembrane helix</keyword>
<keyword evidence="1" id="KW-0812">Transmembrane</keyword>
<feature type="transmembrane region" description="Helical" evidence="1">
    <location>
        <begin position="41"/>
        <end position="61"/>
    </location>
</feature>
<feature type="transmembrane region" description="Helical" evidence="1">
    <location>
        <begin position="67"/>
        <end position="86"/>
    </location>
</feature>